<dbReference type="InterPro" id="IPR014721">
    <property type="entry name" value="Ribsml_uS5_D2-typ_fold_subgr"/>
</dbReference>
<dbReference type="GO" id="GO:0004176">
    <property type="term" value="F:ATP-dependent peptidase activity"/>
    <property type="evidence" value="ECO:0007669"/>
    <property type="project" value="InterPro"/>
</dbReference>
<dbReference type="SUPFAM" id="SSF50156">
    <property type="entry name" value="PDZ domain-like"/>
    <property type="match status" value="1"/>
</dbReference>
<dbReference type="Proteomes" id="UP000579647">
    <property type="component" value="Unassembled WGS sequence"/>
</dbReference>
<dbReference type="InterPro" id="IPR036034">
    <property type="entry name" value="PDZ_sf"/>
</dbReference>
<evidence type="ECO:0000259" key="1">
    <source>
        <dbReference type="Pfam" id="PF05362"/>
    </source>
</evidence>
<dbReference type="Gene3D" id="3.30.230.10">
    <property type="match status" value="1"/>
</dbReference>
<evidence type="ECO:0000313" key="2">
    <source>
        <dbReference type="EMBL" id="MBB5492729.1"/>
    </source>
</evidence>
<accession>A0A840W6U6</accession>
<dbReference type="GO" id="GO:0006508">
    <property type="term" value="P:proteolysis"/>
    <property type="evidence" value="ECO:0007669"/>
    <property type="project" value="InterPro"/>
</dbReference>
<keyword evidence="3" id="KW-1185">Reference proteome</keyword>
<reference evidence="2 3" key="1">
    <citation type="submission" date="2020-08" db="EMBL/GenBank/DDBJ databases">
        <title>Sequencing the genomes of 1000 actinobacteria strains.</title>
        <authorList>
            <person name="Klenk H.-P."/>
        </authorList>
    </citation>
    <scope>NUCLEOTIDE SEQUENCE [LARGE SCALE GENOMIC DNA]</scope>
    <source>
        <strain evidence="2 3">DSM 44598</strain>
    </source>
</reference>
<organism evidence="2 3">
    <name type="scientific">Nocardiopsis metallicus</name>
    <dbReference type="NCBI Taxonomy" id="179819"/>
    <lineage>
        <taxon>Bacteria</taxon>
        <taxon>Bacillati</taxon>
        <taxon>Actinomycetota</taxon>
        <taxon>Actinomycetes</taxon>
        <taxon>Streptosporangiales</taxon>
        <taxon>Nocardiopsidaceae</taxon>
        <taxon>Nocardiopsis</taxon>
    </lineage>
</organism>
<gene>
    <name evidence="2" type="ORF">HNR07_003866</name>
</gene>
<dbReference type="AlphaFoldDB" id="A0A840W6U6"/>
<dbReference type="InterPro" id="IPR020568">
    <property type="entry name" value="Ribosomal_Su5_D2-typ_SF"/>
</dbReference>
<dbReference type="GO" id="GO:0004252">
    <property type="term" value="F:serine-type endopeptidase activity"/>
    <property type="evidence" value="ECO:0007669"/>
    <property type="project" value="InterPro"/>
</dbReference>
<sequence>MVRRVMTLVAALVLLAGLGYGSLFLPVPYLVASPGVTLDTLGEQQDGQPVIGIEGAENYEHDGSLSMVTVQYAGGPDHRLNLFTLVTAWLSPSQAVLPEELLFPAGRSQEEVTERQTVQMNSSQTDATAAALNQLNIDYEAIPLVAEAVEGMPADGVVEAGDRIIEVDGEKVPTSTTGDDPEELVGSAYVVDKVGAREAGDPVALVLDRDGEEVEVALDTVEGDEGNAAVGVLIADDMDFPVDVSISVGEIGGPSAGMMFALGIIDRLSEEGITGGVSVAGSGTVSSDGRVGGVSGIPQKMVSAHRDGAEYFFVAADSCSQVNQSAAADDLDVVRVETLTDALDALETIREGGADLPRCEGD</sequence>
<comment type="caution">
    <text evidence="2">The sequence shown here is derived from an EMBL/GenBank/DDBJ whole genome shotgun (WGS) entry which is preliminary data.</text>
</comment>
<dbReference type="Gene3D" id="2.30.42.10">
    <property type="match status" value="1"/>
</dbReference>
<proteinExistence type="predicted"/>
<evidence type="ECO:0000313" key="3">
    <source>
        <dbReference type="Proteomes" id="UP000579647"/>
    </source>
</evidence>
<name>A0A840W6U6_9ACTN</name>
<dbReference type="Pfam" id="PF05362">
    <property type="entry name" value="Lon_C"/>
    <property type="match status" value="1"/>
</dbReference>
<dbReference type="EMBL" id="JACHDO010000001">
    <property type="protein sequence ID" value="MBB5492729.1"/>
    <property type="molecule type" value="Genomic_DNA"/>
</dbReference>
<dbReference type="InterPro" id="IPR008269">
    <property type="entry name" value="Lon_proteolytic"/>
</dbReference>
<protein>
    <submittedName>
        <fullName evidence="2">PDZ domain-containing protein</fullName>
    </submittedName>
</protein>
<feature type="domain" description="Lon proteolytic" evidence="1">
    <location>
        <begin position="252"/>
        <end position="344"/>
    </location>
</feature>
<dbReference type="SUPFAM" id="SSF54211">
    <property type="entry name" value="Ribosomal protein S5 domain 2-like"/>
    <property type="match status" value="1"/>
</dbReference>